<dbReference type="SUPFAM" id="SSF88723">
    <property type="entry name" value="PIN domain-like"/>
    <property type="match status" value="1"/>
</dbReference>
<evidence type="ECO:0000256" key="4">
    <source>
        <dbReference type="ARBA" id="ARBA00022723"/>
    </source>
</evidence>
<dbReference type="Pfam" id="PF01850">
    <property type="entry name" value="PIN"/>
    <property type="match status" value="1"/>
</dbReference>
<dbReference type="InterPro" id="IPR002716">
    <property type="entry name" value="PIN_dom"/>
</dbReference>
<sequence length="135" mass="15078">MAVAGWLIDKSALVRIGESKAVAKWVERIQSGLVHMSSITRLEVAYSARSAVDLEKSFSTPPLTHLRIEPLSPAIEERAWEVIQQLAKRGQHRAPSIPDLLIAATAERCGLVLLHVDKDFELIAKFTKQRLERLS</sequence>
<dbReference type="EMBL" id="MLJW01003392">
    <property type="protein sequence ID" value="OIQ72156.1"/>
    <property type="molecule type" value="Genomic_DNA"/>
</dbReference>
<dbReference type="EC" id="3.1.-.-" evidence="9"/>
<evidence type="ECO:0000256" key="2">
    <source>
        <dbReference type="ARBA" id="ARBA00022649"/>
    </source>
</evidence>
<dbReference type="GO" id="GO:0016787">
    <property type="term" value="F:hydrolase activity"/>
    <property type="evidence" value="ECO:0007669"/>
    <property type="project" value="UniProtKB-KW"/>
</dbReference>
<evidence type="ECO:0000256" key="6">
    <source>
        <dbReference type="ARBA" id="ARBA00022842"/>
    </source>
</evidence>
<dbReference type="HAMAP" id="MF_00265">
    <property type="entry name" value="VapC_Nob1"/>
    <property type="match status" value="1"/>
</dbReference>
<comment type="caution">
    <text evidence="9">The sequence shown here is derived from an EMBL/GenBank/DDBJ whole genome shotgun (WGS) entry which is preliminary data.</text>
</comment>
<dbReference type="PANTHER" id="PTHR33653:SF1">
    <property type="entry name" value="RIBONUCLEASE VAPC2"/>
    <property type="match status" value="1"/>
</dbReference>
<dbReference type="CDD" id="cd18755">
    <property type="entry name" value="PIN_MtVapC3_VapC21-like"/>
    <property type="match status" value="1"/>
</dbReference>
<keyword evidence="3" id="KW-0540">Nuclease</keyword>
<evidence type="ECO:0000256" key="1">
    <source>
        <dbReference type="ARBA" id="ARBA00001946"/>
    </source>
</evidence>
<dbReference type="AlphaFoldDB" id="A0A1J5PX63"/>
<organism evidence="9">
    <name type="scientific">mine drainage metagenome</name>
    <dbReference type="NCBI Taxonomy" id="410659"/>
    <lineage>
        <taxon>unclassified sequences</taxon>
        <taxon>metagenomes</taxon>
        <taxon>ecological metagenomes</taxon>
    </lineage>
</organism>
<comment type="similarity">
    <text evidence="7">Belongs to the PINc/VapC protein family.</text>
</comment>
<evidence type="ECO:0000256" key="3">
    <source>
        <dbReference type="ARBA" id="ARBA00022722"/>
    </source>
</evidence>
<dbReference type="InterPro" id="IPR022907">
    <property type="entry name" value="VapC_family"/>
</dbReference>
<reference evidence="9" key="1">
    <citation type="submission" date="2016-10" db="EMBL/GenBank/DDBJ databases">
        <title>Sequence of Gallionella enrichment culture.</title>
        <authorList>
            <person name="Poehlein A."/>
            <person name="Muehling M."/>
            <person name="Daniel R."/>
        </authorList>
    </citation>
    <scope>NUCLEOTIDE SEQUENCE</scope>
</reference>
<name>A0A1J5PX63_9ZZZZ</name>
<gene>
    <name evidence="9" type="primary">vapC2</name>
    <name evidence="9" type="ORF">GALL_462190</name>
</gene>
<dbReference type="InterPro" id="IPR050556">
    <property type="entry name" value="Type_II_TA_system_RNase"/>
</dbReference>
<keyword evidence="2" id="KW-1277">Toxin-antitoxin system</keyword>
<keyword evidence="6" id="KW-0460">Magnesium</keyword>
<evidence type="ECO:0000313" key="9">
    <source>
        <dbReference type="EMBL" id="OIQ72156.1"/>
    </source>
</evidence>
<dbReference type="PANTHER" id="PTHR33653">
    <property type="entry name" value="RIBONUCLEASE VAPC2"/>
    <property type="match status" value="1"/>
</dbReference>
<proteinExistence type="inferred from homology"/>
<protein>
    <submittedName>
        <fullName evidence="9">Ribonuclease VapC2</fullName>
        <ecNumber evidence="9">3.1.-.-</ecNumber>
    </submittedName>
</protein>
<dbReference type="Gene3D" id="3.40.50.1010">
    <property type="entry name" value="5'-nuclease"/>
    <property type="match status" value="1"/>
</dbReference>
<keyword evidence="5 9" id="KW-0378">Hydrolase</keyword>
<evidence type="ECO:0000256" key="5">
    <source>
        <dbReference type="ARBA" id="ARBA00022801"/>
    </source>
</evidence>
<comment type="cofactor">
    <cofactor evidence="1">
        <name>Mg(2+)</name>
        <dbReference type="ChEBI" id="CHEBI:18420"/>
    </cofactor>
</comment>
<evidence type="ECO:0000256" key="7">
    <source>
        <dbReference type="ARBA" id="ARBA00038093"/>
    </source>
</evidence>
<dbReference type="GO" id="GO:0004540">
    <property type="term" value="F:RNA nuclease activity"/>
    <property type="evidence" value="ECO:0007669"/>
    <property type="project" value="InterPro"/>
</dbReference>
<evidence type="ECO:0000259" key="8">
    <source>
        <dbReference type="Pfam" id="PF01850"/>
    </source>
</evidence>
<accession>A0A1J5PX63</accession>
<feature type="domain" description="PIN" evidence="8">
    <location>
        <begin position="7"/>
        <end position="125"/>
    </location>
</feature>
<dbReference type="InterPro" id="IPR029060">
    <property type="entry name" value="PIN-like_dom_sf"/>
</dbReference>
<keyword evidence="4" id="KW-0479">Metal-binding</keyword>
<dbReference type="GO" id="GO:0046872">
    <property type="term" value="F:metal ion binding"/>
    <property type="evidence" value="ECO:0007669"/>
    <property type="project" value="UniProtKB-KW"/>
</dbReference>